<gene>
    <name evidence="4" type="primary">LOC125178927</name>
</gene>
<evidence type="ECO:0000256" key="2">
    <source>
        <dbReference type="SAM" id="Phobius"/>
    </source>
</evidence>
<dbReference type="OrthoDB" id="10493072at2759"/>
<keyword evidence="2" id="KW-1133">Transmembrane helix</keyword>
<dbReference type="Proteomes" id="UP000694843">
    <property type="component" value="Unplaced"/>
</dbReference>
<keyword evidence="2" id="KW-0812">Transmembrane</keyword>
<keyword evidence="2" id="KW-0472">Membrane</keyword>
<feature type="region of interest" description="Disordered" evidence="1">
    <location>
        <begin position="1"/>
        <end position="21"/>
    </location>
</feature>
<proteinExistence type="predicted"/>
<protein>
    <submittedName>
        <fullName evidence="4">Uncharacterized protein LOC125178927</fullName>
    </submittedName>
</protein>
<evidence type="ECO:0000313" key="3">
    <source>
        <dbReference type="Proteomes" id="UP000694843"/>
    </source>
</evidence>
<dbReference type="RefSeq" id="XP_047739770.1">
    <property type="nucleotide sequence ID" value="XM_047883814.1"/>
</dbReference>
<dbReference type="KEGG" id="hazt:125178927"/>
<evidence type="ECO:0000256" key="1">
    <source>
        <dbReference type="SAM" id="MobiDB-lite"/>
    </source>
</evidence>
<sequence>MWLPEEAWNRTGLNSSLSGTPGRYEEGLSDRMQMAIAKLDHYAKLYDVVIFTFFIILAVGVVITQRISAQRHRGHEYMLMPTAPVPAYMSVVSRNDVPKTADST</sequence>
<keyword evidence="3" id="KW-1185">Reference proteome</keyword>
<evidence type="ECO:0000313" key="4">
    <source>
        <dbReference type="RefSeq" id="XP_047739770.1"/>
    </source>
</evidence>
<dbReference type="AlphaFoldDB" id="A0A979FRL1"/>
<dbReference type="GeneID" id="125178927"/>
<name>A0A979FRL1_HYAAZ</name>
<feature type="transmembrane region" description="Helical" evidence="2">
    <location>
        <begin position="45"/>
        <end position="63"/>
    </location>
</feature>
<organism evidence="3 4">
    <name type="scientific">Hyalella azteca</name>
    <name type="common">Amphipod</name>
    <dbReference type="NCBI Taxonomy" id="294128"/>
    <lineage>
        <taxon>Eukaryota</taxon>
        <taxon>Metazoa</taxon>
        <taxon>Ecdysozoa</taxon>
        <taxon>Arthropoda</taxon>
        <taxon>Crustacea</taxon>
        <taxon>Multicrustacea</taxon>
        <taxon>Malacostraca</taxon>
        <taxon>Eumalacostraca</taxon>
        <taxon>Peracarida</taxon>
        <taxon>Amphipoda</taxon>
        <taxon>Senticaudata</taxon>
        <taxon>Talitrida</taxon>
        <taxon>Talitroidea</taxon>
        <taxon>Hyalellidae</taxon>
        <taxon>Hyalella</taxon>
    </lineage>
</organism>
<reference evidence="4" key="1">
    <citation type="submission" date="2025-08" db="UniProtKB">
        <authorList>
            <consortium name="RefSeq"/>
        </authorList>
    </citation>
    <scope>IDENTIFICATION</scope>
    <source>
        <tissue evidence="4">Whole organism</tissue>
    </source>
</reference>
<accession>A0A979FRL1</accession>